<comment type="caution">
    <text evidence="1">The sequence shown here is derived from an EMBL/GenBank/DDBJ whole genome shotgun (WGS) entry which is preliminary data.</text>
</comment>
<gene>
    <name evidence="1" type="ORF">DPMN_029553</name>
</gene>
<protein>
    <submittedName>
        <fullName evidence="1">Uncharacterized protein</fullName>
    </submittedName>
</protein>
<evidence type="ECO:0000313" key="1">
    <source>
        <dbReference type="EMBL" id="KAH3866489.1"/>
    </source>
</evidence>
<dbReference type="Proteomes" id="UP000828390">
    <property type="component" value="Unassembled WGS sequence"/>
</dbReference>
<name>A0A9D4RFK9_DREPO</name>
<proteinExistence type="predicted"/>
<evidence type="ECO:0000313" key="2">
    <source>
        <dbReference type="Proteomes" id="UP000828390"/>
    </source>
</evidence>
<sequence>MAAFGDKKDRILHLETATIDVISDRKERIPINVLIVPTIAIPISTRLQHTAA</sequence>
<dbReference type="EMBL" id="JAIWYP010000002">
    <property type="protein sequence ID" value="KAH3866489.1"/>
    <property type="molecule type" value="Genomic_DNA"/>
</dbReference>
<reference evidence="1" key="2">
    <citation type="submission" date="2020-11" db="EMBL/GenBank/DDBJ databases">
        <authorList>
            <person name="McCartney M.A."/>
            <person name="Auch B."/>
            <person name="Kono T."/>
            <person name="Mallez S."/>
            <person name="Becker A."/>
            <person name="Gohl D.M."/>
            <person name="Silverstein K.A.T."/>
            <person name="Koren S."/>
            <person name="Bechman K.B."/>
            <person name="Herman A."/>
            <person name="Abrahante J.E."/>
            <person name="Garbe J."/>
        </authorList>
    </citation>
    <scope>NUCLEOTIDE SEQUENCE</scope>
    <source>
        <strain evidence="1">Duluth1</strain>
        <tissue evidence="1">Whole animal</tissue>
    </source>
</reference>
<accession>A0A9D4RFK9</accession>
<organism evidence="1 2">
    <name type="scientific">Dreissena polymorpha</name>
    <name type="common">Zebra mussel</name>
    <name type="synonym">Mytilus polymorpha</name>
    <dbReference type="NCBI Taxonomy" id="45954"/>
    <lineage>
        <taxon>Eukaryota</taxon>
        <taxon>Metazoa</taxon>
        <taxon>Spiralia</taxon>
        <taxon>Lophotrochozoa</taxon>
        <taxon>Mollusca</taxon>
        <taxon>Bivalvia</taxon>
        <taxon>Autobranchia</taxon>
        <taxon>Heteroconchia</taxon>
        <taxon>Euheterodonta</taxon>
        <taxon>Imparidentia</taxon>
        <taxon>Neoheterodontei</taxon>
        <taxon>Myida</taxon>
        <taxon>Dreissenoidea</taxon>
        <taxon>Dreissenidae</taxon>
        <taxon>Dreissena</taxon>
    </lineage>
</organism>
<keyword evidence="2" id="KW-1185">Reference proteome</keyword>
<dbReference type="AlphaFoldDB" id="A0A9D4RFK9"/>
<reference evidence="1" key="1">
    <citation type="journal article" date="2019" name="bioRxiv">
        <title>The Genome of the Zebra Mussel, Dreissena polymorpha: A Resource for Invasive Species Research.</title>
        <authorList>
            <person name="McCartney M.A."/>
            <person name="Auch B."/>
            <person name="Kono T."/>
            <person name="Mallez S."/>
            <person name="Zhang Y."/>
            <person name="Obille A."/>
            <person name="Becker A."/>
            <person name="Abrahante J.E."/>
            <person name="Garbe J."/>
            <person name="Badalamenti J.P."/>
            <person name="Herman A."/>
            <person name="Mangelson H."/>
            <person name="Liachko I."/>
            <person name="Sullivan S."/>
            <person name="Sone E.D."/>
            <person name="Koren S."/>
            <person name="Silverstein K.A.T."/>
            <person name="Beckman K.B."/>
            <person name="Gohl D.M."/>
        </authorList>
    </citation>
    <scope>NUCLEOTIDE SEQUENCE</scope>
    <source>
        <strain evidence="1">Duluth1</strain>
        <tissue evidence="1">Whole animal</tissue>
    </source>
</reference>